<feature type="non-terminal residue" evidence="2">
    <location>
        <position position="70"/>
    </location>
</feature>
<accession>A0A8J2JP19</accession>
<protein>
    <submittedName>
        <fullName evidence="2">Uncharacterized protein</fullName>
    </submittedName>
</protein>
<organism evidence="2 3">
    <name type="scientific">Allacma fusca</name>
    <dbReference type="NCBI Taxonomy" id="39272"/>
    <lineage>
        <taxon>Eukaryota</taxon>
        <taxon>Metazoa</taxon>
        <taxon>Ecdysozoa</taxon>
        <taxon>Arthropoda</taxon>
        <taxon>Hexapoda</taxon>
        <taxon>Collembola</taxon>
        <taxon>Symphypleona</taxon>
        <taxon>Sminthuridae</taxon>
        <taxon>Allacma</taxon>
    </lineage>
</organism>
<evidence type="ECO:0000313" key="2">
    <source>
        <dbReference type="EMBL" id="CAG7724237.1"/>
    </source>
</evidence>
<evidence type="ECO:0000313" key="3">
    <source>
        <dbReference type="Proteomes" id="UP000708208"/>
    </source>
</evidence>
<name>A0A8J2JP19_9HEXA</name>
<dbReference type="Proteomes" id="UP000708208">
    <property type="component" value="Unassembled WGS sequence"/>
</dbReference>
<proteinExistence type="predicted"/>
<gene>
    <name evidence="2" type="ORF">AFUS01_LOCUS13271</name>
</gene>
<dbReference type="EMBL" id="CAJVCH010107265">
    <property type="protein sequence ID" value="CAG7724237.1"/>
    <property type="molecule type" value="Genomic_DNA"/>
</dbReference>
<feature type="coiled-coil region" evidence="1">
    <location>
        <begin position="22"/>
        <end position="69"/>
    </location>
</feature>
<evidence type="ECO:0000256" key="1">
    <source>
        <dbReference type="SAM" id="Coils"/>
    </source>
</evidence>
<reference evidence="2" key="1">
    <citation type="submission" date="2021-06" db="EMBL/GenBank/DDBJ databases">
        <authorList>
            <person name="Hodson N. C."/>
            <person name="Mongue J. A."/>
            <person name="Jaron S. K."/>
        </authorList>
    </citation>
    <scope>NUCLEOTIDE SEQUENCE</scope>
</reference>
<comment type="caution">
    <text evidence="2">The sequence shown here is derived from an EMBL/GenBank/DDBJ whole genome shotgun (WGS) entry which is preliminary data.</text>
</comment>
<keyword evidence="1" id="KW-0175">Coiled coil</keyword>
<sequence>LKSKIDDVFQELLALCKDQKDIDQVEADINPVLDEIVDLENKLDEWDTAIAEKESKKEEQAALKRIEAQV</sequence>
<keyword evidence="3" id="KW-1185">Reference proteome</keyword>
<feature type="non-terminal residue" evidence="2">
    <location>
        <position position="1"/>
    </location>
</feature>
<dbReference type="AlphaFoldDB" id="A0A8J2JP19"/>